<dbReference type="PANTHER" id="PTHR12589">
    <property type="entry name" value="PYRUVOYL TETRAHYDROBIOPTERIN SYNTHASE"/>
    <property type="match status" value="1"/>
</dbReference>
<proteinExistence type="inferred from homology"/>
<dbReference type="EC" id="4.-.-.-" evidence="5"/>
<dbReference type="Gene3D" id="3.30.479.10">
    <property type="entry name" value="6-pyruvoyl tetrahydropterin synthase/QueD"/>
    <property type="match status" value="1"/>
</dbReference>
<keyword evidence="5 8" id="KW-0456">Lyase</keyword>
<feature type="active site" description="Proton acceptor" evidence="6">
    <location>
        <position position="23"/>
    </location>
</feature>
<organism evidence="8 9">
    <name type="scientific">Desulfurispira natronophila</name>
    <dbReference type="NCBI Taxonomy" id="682562"/>
    <lineage>
        <taxon>Bacteria</taxon>
        <taxon>Pseudomonadati</taxon>
        <taxon>Chrysiogenota</taxon>
        <taxon>Chrysiogenia</taxon>
        <taxon>Chrysiogenales</taxon>
        <taxon>Chrysiogenaceae</taxon>
        <taxon>Desulfurispira</taxon>
    </lineage>
</organism>
<feature type="binding site" evidence="7">
    <location>
        <position position="27"/>
    </location>
    <ligand>
        <name>Zn(2+)</name>
        <dbReference type="ChEBI" id="CHEBI:29105"/>
    </ligand>
</feature>
<comment type="pathway">
    <text evidence="1 5">Purine metabolism; 7-cyano-7-deazaguanine biosynthesis.</text>
</comment>
<dbReference type="PANTHER" id="PTHR12589:SF8">
    <property type="entry name" value="6-CARBOXY-5,6,7,8-TETRAHYDROPTERIN SYNTHASE"/>
    <property type="match status" value="1"/>
</dbReference>
<dbReference type="AlphaFoldDB" id="A0A7W7Y2K0"/>
<keyword evidence="5 7" id="KW-0479">Metal-binding</keyword>
<evidence type="ECO:0000256" key="1">
    <source>
        <dbReference type="ARBA" id="ARBA00005061"/>
    </source>
</evidence>
<dbReference type="InterPro" id="IPR038418">
    <property type="entry name" value="6-PTP_synth/QueD_sf"/>
</dbReference>
<evidence type="ECO:0000256" key="2">
    <source>
        <dbReference type="ARBA" id="ARBA00008900"/>
    </source>
</evidence>
<dbReference type="GO" id="GO:0008616">
    <property type="term" value="P:tRNA queuosine(34) biosynthetic process"/>
    <property type="evidence" value="ECO:0007669"/>
    <property type="project" value="UniProtKB-KW"/>
</dbReference>
<evidence type="ECO:0000256" key="6">
    <source>
        <dbReference type="PIRSR" id="PIRSR006113-1"/>
    </source>
</evidence>
<comment type="similarity">
    <text evidence="2 5">Belongs to the PTPS family. QueD subfamily.</text>
</comment>
<evidence type="ECO:0000256" key="3">
    <source>
        <dbReference type="ARBA" id="ARBA00018141"/>
    </source>
</evidence>
<keyword evidence="9" id="KW-1185">Reference proteome</keyword>
<feature type="binding site" evidence="7">
    <location>
        <position position="14"/>
    </location>
    <ligand>
        <name>Zn(2+)</name>
        <dbReference type="ChEBI" id="CHEBI:29105"/>
    </ligand>
</feature>
<comment type="catalytic activity">
    <reaction evidence="4 5">
        <text>7,8-dihydroneopterin 3'-triphosphate + H2O = 6-carboxy-5,6,7,8-tetrahydropterin + triphosphate + acetaldehyde + 2 H(+)</text>
        <dbReference type="Rhea" id="RHEA:27966"/>
        <dbReference type="ChEBI" id="CHEBI:15343"/>
        <dbReference type="ChEBI" id="CHEBI:15377"/>
        <dbReference type="ChEBI" id="CHEBI:15378"/>
        <dbReference type="ChEBI" id="CHEBI:18036"/>
        <dbReference type="ChEBI" id="CHEBI:58462"/>
        <dbReference type="ChEBI" id="CHEBI:61032"/>
        <dbReference type="EC" id="4.1.2.50"/>
    </reaction>
</comment>
<gene>
    <name evidence="8" type="ORF">HNR37_000172</name>
</gene>
<feature type="binding site" evidence="7">
    <location>
        <position position="29"/>
    </location>
    <ligand>
        <name>Zn(2+)</name>
        <dbReference type="ChEBI" id="CHEBI:29105"/>
    </ligand>
</feature>
<feature type="active site" description="Charge relay system" evidence="6">
    <location>
        <position position="67"/>
    </location>
</feature>
<evidence type="ECO:0000313" key="9">
    <source>
        <dbReference type="Proteomes" id="UP000528322"/>
    </source>
</evidence>
<comment type="cofactor">
    <cofactor evidence="5 7">
        <name>Zn(2+)</name>
        <dbReference type="ChEBI" id="CHEBI:29105"/>
    </cofactor>
    <text evidence="5 7">Binds 1 zinc ion per subunit.</text>
</comment>
<evidence type="ECO:0000256" key="7">
    <source>
        <dbReference type="PIRSR" id="PIRSR006113-2"/>
    </source>
</evidence>
<dbReference type="Proteomes" id="UP000528322">
    <property type="component" value="Unassembled WGS sequence"/>
</dbReference>
<dbReference type="RefSeq" id="WP_183728448.1">
    <property type="nucleotide sequence ID" value="NZ_JACHID010000001.1"/>
</dbReference>
<evidence type="ECO:0000256" key="4">
    <source>
        <dbReference type="ARBA" id="ARBA00048807"/>
    </source>
</evidence>
<evidence type="ECO:0000256" key="5">
    <source>
        <dbReference type="PIRNR" id="PIRNR006113"/>
    </source>
</evidence>
<dbReference type="InterPro" id="IPR007115">
    <property type="entry name" value="6-PTP_synth/QueD"/>
</dbReference>
<dbReference type="UniPathway" id="UPA00391"/>
<sequence>MFELKVTEEFASAHNLRNYQGKCENIHGHNYVVNLYVQGKELQHNEMLVDFKILKNILRTIMDYLDHKYLNDIAPFDKWNPTGENIARYIYGEASRMLLEKGINNAWVGKVEVYETSTSSATYWE</sequence>
<reference evidence="8 9" key="1">
    <citation type="submission" date="2020-08" db="EMBL/GenBank/DDBJ databases">
        <title>Genomic Encyclopedia of Type Strains, Phase IV (KMG-IV): sequencing the most valuable type-strain genomes for metagenomic binning, comparative biology and taxonomic classification.</title>
        <authorList>
            <person name="Goeker M."/>
        </authorList>
    </citation>
    <scope>NUCLEOTIDE SEQUENCE [LARGE SCALE GENOMIC DNA]</scope>
    <source>
        <strain evidence="8 9">DSM 22071</strain>
    </source>
</reference>
<dbReference type="GO" id="GO:0046872">
    <property type="term" value="F:metal ion binding"/>
    <property type="evidence" value="ECO:0007669"/>
    <property type="project" value="UniProtKB-KW"/>
</dbReference>
<name>A0A7W7Y2K0_9BACT</name>
<evidence type="ECO:0000313" key="8">
    <source>
        <dbReference type="EMBL" id="MBB5020869.1"/>
    </source>
</evidence>
<keyword evidence="5" id="KW-0671">Queuosine biosynthesis</keyword>
<dbReference type="SUPFAM" id="SSF55620">
    <property type="entry name" value="Tetrahydrobiopterin biosynthesis enzymes-like"/>
    <property type="match status" value="1"/>
</dbReference>
<dbReference type="EMBL" id="JACHID010000001">
    <property type="protein sequence ID" value="MBB5020869.1"/>
    <property type="molecule type" value="Genomic_DNA"/>
</dbReference>
<feature type="active site" description="Charge relay system" evidence="6">
    <location>
        <position position="115"/>
    </location>
</feature>
<dbReference type="Pfam" id="PF01242">
    <property type="entry name" value="PTPS"/>
    <property type="match status" value="1"/>
</dbReference>
<protein>
    <recommendedName>
        <fullName evidence="3 5">6-carboxy-5,6,7,8-tetrahydropterin synthase</fullName>
        <ecNumber evidence="5">4.-.-.-</ecNumber>
    </recommendedName>
</protein>
<comment type="caution">
    <text evidence="8">The sequence shown here is derived from an EMBL/GenBank/DDBJ whole genome shotgun (WGS) entry which is preliminary data.</text>
</comment>
<dbReference type="GO" id="GO:0070497">
    <property type="term" value="F:6-carboxytetrahydropterin synthase activity"/>
    <property type="evidence" value="ECO:0007669"/>
    <property type="project" value="UniProtKB-EC"/>
</dbReference>
<keyword evidence="5 7" id="KW-0862">Zinc</keyword>
<accession>A0A7W7Y2K0</accession>
<dbReference type="NCBIfam" id="TIGR03367">
    <property type="entry name" value="queuosine_QueD"/>
    <property type="match status" value="1"/>
</dbReference>
<dbReference type="PIRSF" id="PIRSF006113">
    <property type="entry name" value="PTP_synth"/>
    <property type="match status" value="1"/>
</dbReference>